<accession>A0A1I7A7H8</accession>
<dbReference type="RefSeq" id="WP_048166096.1">
    <property type="nucleotide sequence ID" value="NZ_FPAO01000007.1"/>
</dbReference>
<accession>A0A3G9CWM9</accession>
<dbReference type="AlphaFoldDB" id="A0A1I7A7H8"/>
<evidence type="ECO:0000313" key="4">
    <source>
        <dbReference type="Proteomes" id="UP000323733"/>
    </source>
</evidence>
<gene>
    <name evidence="1" type="ORF">MESMT1_1527</name>
    <name evidence="2" type="ORF">SAMN02910340_01934</name>
</gene>
<dbReference type="EMBL" id="FPAO01000007">
    <property type="protein sequence ID" value="SFT70848.1"/>
    <property type="molecule type" value="Genomic_DNA"/>
</dbReference>
<dbReference type="Proteomes" id="UP000323733">
    <property type="component" value="Unassembled WGS sequence"/>
</dbReference>
<proteinExistence type="predicted"/>
<evidence type="ECO:0000313" key="2">
    <source>
        <dbReference type="EMBL" id="SFT70848.1"/>
    </source>
</evidence>
<protein>
    <submittedName>
        <fullName evidence="2">Uncharacterized protein</fullName>
    </submittedName>
</protein>
<organism evidence="2 4">
    <name type="scientific">Methanosarcina thermophila</name>
    <dbReference type="NCBI Taxonomy" id="2210"/>
    <lineage>
        <taxon>Archaea</taxon>
        <taxon>Methanobacteriati</taxon>
        <taxon>Methanobacteriota</taxon>
        <taxon>Stenosarchaea group</taxon>
        <taxon>Methanomicrobia</taxon>
        <taxon>Methanosarcinales</taxon>
        <taxon>Methanosarcinaceae</taxon>
        <taxon>Methanosarcina</taxon>
    </lineage>
</organism>
<dbReference type="EMBL" id="AP017646">
    <property type="protein sequence ID" value="BAW29457.1"/>
    <property type="molecule type" value="Genomic_DNA"/>
</dbReference>
<name>A0A1I7A7H8_METTE</name>
<reference evidence="2 4" key="2">
    <citation type="submission" date="2016-10" db="EMBL/GenBank/DDBJ databases">
        <authorList>
            <person name="Varghese N."/>
            <person name="Submissions S."/>
        </authorList>
    </citation>
    <scope>NUCLEOTIDE SEQUENCE [LARGE SCALE GENOMIC DNA]</scope>
    <source>
        <strain evidence="2 4">DSM 11855</strain>
    </source>
</reference>
<dbReference type="Proteomes" id="UP000265557">
    <property type="component" value="Chromosome"/>
</dbReference>
<reference evidence="1 3" key="1">
    <citation type="submission" date="2016-09" db="EMBL/GenBank/DDBJ databases">
        <title>Complete Genome Sequence of Methanosarcina thermophila MT-1.</title>
        <authorList>
            <person name="Kouzuma A."/>
        </authorList>
    </citation>
    <scope>NUCLEOTIDE SEQUENCE [LARGE SCALE GENOMIC DNA]</scope>
    <source>
        <strain evidence="1 3">MT-1</strain>
    </source>
</reference>
<evidence type="ECO:0000313" key="3">
    <source>
        <dbReference type="Proteomes" id="UP000265557"/>
    </source>
</evidence>
<sequence>MQSKELRDKNYFVIRTGKGNFVIFDENRFEKPYLDLDLSRAEELDYEIPENFGHLEDALRKI</sequence>
<dbReference type="GeneID" id="41601953"/>
<keyword evidence="4" id="KW-1185">Reference proteome</keyword>
<evidence type="ECO:0000313" key="1">
    <source>
        <dbReference type="EMBL" id="BAW29457.1"/>
    </source>
</evidence>